<reference evidence="10 11" key="1">
    <citation type="submission" date="2015-03" db="EMBL/GenBank/DDBJ databases">
        <title>Genome assembly of Sandaracinus amylolyticus DSM 53668.</title>
        <authorList>
            <person name="Sharma G."/>
            <person name="Subramanian S."/>
        </authorList>
    </citation>
    <scope>NUCLEOTIDE SEQUENCE [LARGE SCALE GENOMIC DNA]</scope>
    <source>
        <strain evidence="10 11">DSM 53668</strain>
    </source>
</reference>
<dbReference type="InterPro" id="IPR014284">
    <property type="entry name" value="RNA_pol_sigma-70_dom"/>
</dbReference>
<feature type="compositionally biased region" description="Polar residues" evidence="7">
    <location>
        <begin position="1"/>
        <end position="10"/>
    </location>
</feature>
<dbReference type="FunFam" id="1.10.601.10:FF:000001">
    <property type="entry name" value="RNA polymerase sigma factor SigA"/>
    <property type="match status" value="1"/>
</dbReference>
<keyword evidence="11" id="KW-1185">Reference proteome</keyword>
<feature type="region of interest" description="Sigma-70 factor domain-2" evidence="5">
    <location>
        <begin position="308"/>
        <end position="378"/>
    </location>
</feature>
<dbReference type="NCBIfam" id="TIGR02937">
    <property type="entry name" value="sigma70-ECF"/>
    <property type="match status" value="1"/>
</dbReference>
<dbReference type="PANTHER" id="PTHR30603">
    <property type="entry name" value="RNA POLYMERASE SIGMA FACTOR RPO"/>
    <property type="match status" value="1"/>
</dbReference>
<dbReference type="Gene3D" id="1.10.601.10">
    <property type="entry name" value="RNA Polymerase Primary Sigma Factor"/>
    <property type="match status" value="2"/>
</dbReference>
<dbReference type="PRINTS" id="PR00046">
    <property type="entry name" value="SIGMA70FCT"/>
</dbReference>
<dbReference type="Pfam" id="PF00140">
    <property type="entry name" value="Sigma70_r1_2"/>
    <property type="match status" value="1"/>
</dbReference>
<dbReference type="GO" id="GO:0005737">
    <property type="term" value="C:cytoplasm"/>
    <property type="evidence" value="ECO:0007669"/>
    <property type="project" value="UniProtKB-SubCell"/>
</dbReference>
<comment type="function">
    <text evidence="5">Sigma factors are initiation factors that promote the attachment of RNA polymerase to specific initiation sites and are then released. This sigma factor is the primary sigma factor during exponential growth.</text>
</comment>
<protein>
    <recommendedName>
        <fullName evidence="5">RNA polymerase sigma factor SigA</fullName>
    </recommendedName>
</protein>
<dbReference type="InterPro" id="IPR007624">
    <property type="entry name" value="RNA_pol_sigma70_r3"/>
</dbReference>
<feature type="short sequence motif" description="Interaction with polymerase core subunit RpoC" evidence="5">
    <location>
        <begin position="332"/>
        <end position="335"/>
    </location>
</feature>
<dbReference type="GO" id="GO:0006352">
    <property type="term" value="P:DNA-templated transcription initiation"/>
    <property type="evidence" value="ECO:0007669"/>
    <property type="project" value="UniProtKB-UniRule"/>
</dbReference>
<dbReference type="SUPFAM" id="SSF88946">
    <property type="entry name" value="Sigma2 domain of RNA polymerase sigma factors"/>
    <property type="match status" value="1"/>
</dbReference>
<dbReference type="CDD" id="cd06171">
    <property type="entry name" value="Sigma70_r4"/>
    <property type="match status" value="1"/>
</dbReference>
<dbReference type="InterPro" id="IPR013324">
    <property type="entry name" value="RNA_pol_sigma_r3/r4-like"/>
</dbReference>
<feature type="domain" description="RNA polymerase sigma-70" evidence="8">
    <location>
        <begin position="332"/>
        <end position="345"/>
    </location>
</feature>
<feature type="region of interest" description="Disordered" evidence="7">
    <location>
        <begin position="1"/>
        <end position="62"/>
    </location>
</feature>
<dbReference type="InterPro" id="IPR050239">
    <property type="entry name" value="Sigma-70_RNA_pol_init_factors"/>
</dbReference>
<dbReference type="EMBL" id="CP011125">
    <property type="protein sequence ID" value="AKF08194.1"/>
    <property type="molecule type" value="Genomic_DNA"/>
</dbReference>
<comment type="similarity">
    <text evidence="5">Belongs to the sigma-70 factor family. RpoD/SigA subfamily.</text>
</comment>
<dbReference type="Proteomes" id="UP000034883">
    <property type="component" value="Chromosome"/>
</dbReference>
<feature type="domain" description="RNA polymerase sigma-70" evidence="9">
    <location>
        <begin position="507"/>
        <end position="533"/>
    </location>
</feature>
<evidence type="ECO:0000256" key="7">
    <source>
        <dbReference type="SAM" id="MobiDB-lite"/>
    </source>
</evidence>
<dbReference type="PROSITE" id="PS00716">
    <property type="entry name" value="SIGMA70_2"/>
    <property type="match status" value="1"/>
</dbReference>
<keyword evidence="3 5" id="KW-0238">DNA-binding</keyword>
<evidence type="ECO:0000256" key="1">
    <source>
        <dbReference type="ARBA" id="ARBA00023015"/>
    </source>
</evidence>
<dbReference type="Pfam" id="PF04539">
    <property type="entry name" value="Sigma70_r3"/>
    <property type="match status" value="1"/>
</dbReference>
<feature type="region of interest" description="Sigma-70 factor domain-4" evidence="5">
    <location>
        <begin position="482"/>
        <end position="535"/>
    </location>
</feature>
<dbReference type="InterPro" id="IPR036388">
    <property type="entry name" value="WH-like_DNA-bd_sf"/>
</dbReference>
<keyword evidence="1 5" id="KW-0805">Transcription regulation</keyword>
<evidence type="ECO:0000256" key="2">
    <source>
        <dbReference type="ARBA" id="ARBA00023082"/>
    </source>
</evidence>
<dbReference type="PANTHER" id="PTHR30603:SF60">
    <property type="entry name" value="RNA POLYMERASE SIGMA FACTOR RPOD"/>
    <property type="match status" value="1"/>
</dbReference>
<dbReference type="InterPro" id="IPR028630">
    <property type="entry name" value="Sigma70_RpoD"/>
</dbReference>
<dbReference type="Gene3D" id="1.10.10.10">
    <property type="entry name" value="Winged helix-like DNA-binding domain superfamily/Winged helix DNA-binding domain"/>
    <property type="match status" value="2"/>
</dbReference>
<keyword evidence="2 5" id="KW-0731">Sigma factor</keyword>
<proteinExistence type="inferred from homology"/>
<feature type="region of interest" description="Disordered" evidence="7">
    <location>
        <begin position="164"/>
        <end position="191"/>
    </location>
</feature>
<feature type="DNA-binding region" description="H-T-H motif" evidence="5">
    <location>
        <begin position="508"/>
        <end position="527"/>
    </location>
</feature>
<feature type="coiled-coil region" evidence="6">
    <location>
        <begin position="196"/>
        <end position="230"/>
    </location>
</feature>
<dbReference type="InterPro" id="IPR007627">
    <property type="entry name" value="RNA_pol_sigma70_r2"/>
</dbReference>
<dbReference type="Pfam" id="PF04545">
    <property type="entry name" value="Sigma70_r4"/>
    <property type="match status" value="1"/>
</dbReference>
<feature type="compositionally biased region" description="Basic and acidic residues" evidence="7">
    <location>
        <begin position="21"/>
        <end position="32"/>
    </location>
</feature>
<accession>A0A0F6SG73</accession>
<organism evidence="10 11">
    <name type="scientific">Sandaracinus amylolyticus</name>
    <dbReference type="NCBI Taxonomy" id="927083"/>
    <lineage>
        <taxon>Bacteria</taxon>
        <taxon>Pseudomonadati</taxon>
        <taxon>Myxococcota</taxon>
        <taxon>Polyangia</taxon>
        <taxon>Polyangiales</taxon>
        <taxon>Sandaracinaceae</taxon>
        <taxon>Sandaracinus</taxon>
    </lineage>
</organism>
<dbReference type="PROSITE" id="PS00715">
    <property type="entry name" value="SIGMA70_1"/>
    <property type="match status" value="1"/>
</dbReference>
<evidence type="ECO:0000256" key="4">
    <source>
        <dbReference type="ARBA" id="ARBA00023163"/>
    </source>
</evidence>
<dbReference type="AlphaFoldDB" id="A0A0F6SG73"/>
<sequence length="548" mass="61347">MSLVASLSQARSDDELGPWDTEVRRRDERAGDRSSATSPRASEHRATVRFDERRIDASDDGRDVRRDSGIMLRGDVLERLTDQELALDATPPIPPPAPLPRAKDLEDAAFSTDPLRMYLRRMGGVSLLTREGEVEMARRIERGEMRILASLREPGLCLEELDQLTGHGTSDDDEDDAPRSGPASSSTRTELDRKVLARVVQRLTQMVRRLDRAEQALANARERGAGLDAAELVRTMADMRQKGVRRRRVGGRFVALEELEAASESISEAMAAVGAIEEESGLSRERLRQVLRDVRDAQQEAEIAKAEIVEANLRLVVSIAKKYTNRGLAFLDLIQEGNIGLMRAVDKFDYRRGYKFSTYATWWIRQAITRATADQARTIRVPVHMVDALHRTVRATRILVQELGRDPHPDEIAARLYPHLDKAAGVARVLEVLSIARDTISLETPVGEDDDHHLGDLIEDKSASSPLESVSGNDLEEQMQKALETLSEREQAILKLRFGIGTEAPRTLEEVGQEFGVTRERIRQIEAKALAKLRNPTRNAQLRGFLDQ</sequence>
<dbReference type="GO" id="GO:0016987">
    <property type="term" value="F:sigma factor activity"/>
    <property type="evidence" value="ECO:0007669"/>
    <property type="project" value="UniProtKB-UniRule"/>
</dbReference>
<evidence type="ECO:0000256" key="6">
    <source>
        <dbReference type="SAM" id="Coils"/>
    </source>
</evidence>
<dbReference type="GO" id="GO:0003677">
    <property type="term" value="F:DNA binding"/>
    <property type="evidence" value="ECO:0007669"/>
    <property type="project" value="UniProtKB-UniRule"/>
</dbReference>
<dbReference type="KEGG" id="samy:DB32_005343"/>
<feature type="coiled-coil region" evidence="6">
    <location>
        <begin position="259"/>
        <end position="314"/>
    </location>
</feature>
<dbReference type="Pfam" id="PF04542">
    <property type="entry name" value="Sigma70_r2"/>
    <property type="match status" value="1"/>
</dbReference>
<comment type="subcellular location">
    <subcellularLocation>
        <location evidence="5">Cytoplasm</location>
    </subcellularLocation>
</comment>
<name>A0A0F6SG73_9BACT</name>
<dbReference type="STRING" id="927083.DB32_005343"/>
<keyword evidence="6" id="KW-0175">Coiled coil</keyword>
<dbReference type="InterPro" id="IPR007630">
    <property type="entry name" value="RNA_pol_sigma70_r4"/>
</dbReference>
<comment type="subunit">
    <text evidence="5">Interacts transiently with the RNA polymerase catalytic core.</text>
</comment>
<comment type="caution">
    <text evidence="5">Lacks conserved residue(s) required for the propagation of feature annotation.</text>
</comment>
<dbReference type="InterPro" id="IPR009042">
    <property type="entry name" value="RNA_pol_sigma70_r1_2"/>
</dbReference>
<feature type="compositionally biased region" description="Basic and acidic residues" evidence="7">
    <location>
        <begin position="41"/>
        <end position="62"/>
    </location>
</feature>
<gene>
    <name evidence="5" type="primary">sigA</name>
    <name evidence="10" type="ORF">DB32_005343</name>
</gene>
<evidence type="ECO:0000313" key="10">
    <source>
        <dbReference type="EMBL" id="AKF08194.1"/>
    </source>
</evidence>
<evidence type="ECO:0000256" key="5">
    <source>
        <dbReference type="HAMAP-Rule" id="MF_00963"/>
    </source>
</evidence>
<keyword evidence="4 5" id="KW-0804">Transcription</keyword>
<evidence type="ECO:0000259" key="8">
    <source>
        <dbReference type="PROSITE" id="PS00715"/>
    </source>
</evidence>
<dbReference type="SUPFAM" id="SSF88659">
    <property type="entry name" value="Sigma3 and sigma4 domains of RNA polymerase sigma factors"/>
    <property type="match status" value="2"/>
</dbReference>
<evidence type="ECO:0000313" key="11">
    <source>
        <dbReference type="Proteomes" id="UP000034883"/>
    </source>
</evidence>
<dbReference type="InterPro" id="IPR013325">
    <property type="entry name" value="RNA_pol_sigma_r2"/>
</dbReference>
<keyword evidence="5" id="KW-0963">Cytoplasm</keyword>
<dbReference type="HAMAP" id="MF_00963">
    <property type="entry name" value="Sigma70_RpoD_SigA"/>
    <property type="match status" value="1"/>
</dbReference>
<dbReference type="InterPro" id="IPR000943">
    <property type="entry name" value="RNA_pol_sigma70"/>
</dbReference>
<evidence type="ECO:0000256" key="3">
    <source>
        <dbReference type="ARBA" id="ARBA00023125"/>
    </source>
</evidence>
<evidence type="ECO:0000259" key="9">
    <source>
        <dbReference type="PROSITE" id="PS00716"/>
    </source>
</evidence>